<comment type="subcellular location">
    <subcellularLocation>
        <location evidence="1">Nucleus</location>
    </subcellularLocation>
</comment>
<name>A0AAV7U9R9_PLEWA</name>
<dbReference type="Proteomes" id="UP001066276">
    <property type="component" value="Chromosome 3_1"/>
</dbReference>
<organism evidence="8 9">
    <name type="scientific">Pleurodeles waltl</name>
    <name type="common">Iberian ribbed newt</name>
    <dbReference type="NCBI Taxonomy" id="8319"/>
    <lineage>
        <taxon>Eukaryota</taxon>
        <taxon>Metazoa</taxon>
        <taxon>Chordata</taxon>
        <taxon>Craniata</taxon>
        <taxon>Vertebrata</taxon>
        <taxon>Euteleostomi</taxon>
        <taxon>Amphibia</taxon>
        <taxon>Batrachia</taxon>
        <taxon>Caudata</taxon>
        <taxon>Salamandroidea</taxon>
        <taxon>Salamandridae</taxon>
        <taxon>Pleurodelinae</taxon>
        <taxon>Pleurodeles</taxon>
    </lineage>
</organism>
<dbReference type="AlphaFoldDB" id="A0AAV7U9R9"/>
<proteinExistence type="predicted"/>
<evidence type="ECO:0000256" key="3">
    <source>
        <dbReference type="ARBA" id="ARBA00022723"/>
    </source>
</evidence>
<evidence type="ECO:0000256" key="1">
    <source>
        <dbReference type="ARBA" id="ARBA00004123"/>
    </source>
</evidence>
<dbReference type="GO" id="GO:0005634">
    <property type="term" value="C:nucleus"/>
    <property type="evidence" value="ECO:0007669"/>
    <property type="project" value="UniProtKB-SubCell"/>
</dbReference>
<comment type="caution">
    <text evidence="8">The sequence shown here is derived from an EMBL/GenBank/DDBJ whole genome shotgun (WGS) entry which is preliminary data.</text>
</comment>
<feature type="domain" description="DUF1907" evidence="7">
    <location>
        <begin position="20"/>
        <end position="303"/>
    </location>
</feature>
<evidence type="ECO:0000256" key="5">
    <source>
        <dbReference type="ARBA" id="ARBA00022833"/>
    </source>
</evidence>
<dbReference type="GO" id="GO:0008270">
    <property type="term" value="F:zinc ion binding"/>
    <property type="evidence" value="ECO:0007669"/>
    <property type="project" value="TreeGrafter"/>
</dbReference>
<dbReference type="GO" id="GO:0016788">
    <property type="term" value="F:hydrolase activity, acting on ester bonds"/>
    <property type="evidence" value="ECO:0007669"/>
    <property type="project" value="TreeGrafter"/>
</dbReference>
<dbReference type="SUPFAM" id="SSF117856">
    <property type="entry name" value="AF0104/ALDC/Ptd012-like"/>
    <property type="match status" value="1"/>
</dbReference>
<keyword evidence="9" id="KW-1185">Reference proteome</keyword>
<accession>A0AAV7U9R9</accession>
<gene>
    <name evidence="8" type="ORF">NDU88_001582</name>
</gene>
<evidence type="ECO:0000313" key="9">
    <source>
        <dbReference type="Proteomes" id="UP001066276"/>
    </source>
</evidence>
<evidence type="ECO:0000256" key="2">
    <source>
        <dbReference type="ARBA" id="ARBA00011245"/>
    </source>
</evidence>
<comment type="subunit">
    <text evidence="2">Monomer.</text>
</comment>
<dbReference type="PANTHER" id="PTHR13204:SF1">
    <property type="entry name" value="ESTER HYDROLASE C11ORF54"/>
    <property type="match status" value="1"/>
</dbReference>
<evidence type="ECO:0000259" key="7">
    <source>
        <dbReference type="SMART" id="SM01168"/>
    </source>
</evidence>
<dbReference type="Pfam" id="PF08925">
    <property type="entry name" value="DUF1907"/>
    <property type="match status" value="1"/>
</dbReference>
<dbReference type="CDD" id="cd17298">
    <property type="entry name" value="DUF1907"/>
    <property type="match status" value="1"/>
</dbReference>
<keyword evidence="6" id="KW-0539">Nucleus</keyword>
<keyword evidence="5" id="KW-0862">Zinc</keyword>
<protein>
    <recommendedName>
        <fullName evidence="7">DUF1907 domain-containing protein</fullName>
    </recommendedName>
</protein>
<keyword evidence="4" id="KW-0378">Hydrolase</keyword>
<evidence type="ECO:0000313" key="8">
    <source>
        <dbReference type="EMBL" id="KAJ1184779.1"/>
    </source>
</evidence>
<dbReference type="EMBL" id="JANPWB010000005">
    <property type="protein sequence ID" value="KAJ1184779.1"/>
    <property type="molecule type" value="Genomic_DNA"/>
</dbReference>
<evidence type="ECO:0000256" key="4">
    <source>
        <dbReference type="ARBA" id="ARBA00022801"/>
    </source>
</evidence>
<reference evidence="8" key="1">
    <citation type="journal article" date="2022" name="bioRxiv">
        <title>Sequencing and chromosome-scale assembly of the giantPleurodeles waltlgenome.</title>
        <authorList>
            <person name="Brown T."/>
            <person name="Elewa A."/>
            <person name="Iarovenko S."/>
            <person name="Subramanian E."/>
            <person name="Araus A.J."/>
            <person name="Petzold A."/>
            <person name="Susuki M."/>
            <person name="Suzuki K.-i.T."/>
            <person name="Hayashi T."/>
            <person name="Toyoda A."/>
            <person name="Oliveira C."/>
            <person name="Osipova E."/>
            <person name="Leigh N.D."/>
            <person name="Simon A."/>
            <person name="Yun M.H."/>
        </authorList>
    </citation>
    <scope>NUCLEOTIDE SEQUENCE</scope>
    <source>
        <strain evidence="8">20211129_DDA</strain>
        <tissue evidence="8">Liver</tissue>
    </source>
</reference>
<keyword evidence="3" id="KW-0479">Metal-binding</keyword>
<evidence type="ECO:0000256" key="6">
    <source>
        <dbReference type="ARBA" id="ARBA00023242"/>
    </source>
</evidence>
<dbReference type="SMART" id="SM01168">
    <property type="entry name" value="DUF1907"/>
    <property type="match status" value="1"/>
</dbReference>
<dbReference type="PANTHER" id="PTHR13204">
    <property type="entry name" value="PTD012 PROTEIN"/>
    <property type="match status" value="1"/>
</dbReference>
<dbReference type="InterPro" id="IPR015021">
    <property type="entry name" value="C11orf54_DUF1907"/>
</dbReference>
<sequence>MSDTVTLTLHVPSLEELAEVLQKGLKNNFADVQVSVVDCPDLTQRPFTFPVKGICGKPRIADVGGVKNLVPVACIDKIYDVNTVAKEIDLPGAYMLGAGAVSFRTIGINAELIHSVKTETEGKPAVNGSYLARVKPSDGDYVLEKYSEKYSDCDFGLMSNLYASEGKPGKVVEVKANKRTGEDDFVGCMRKSLEQHYGDKTVGIGGTFVIKEGKAKLHVMPQDFPSCFESDEAVDRWLKFYEMRAPLICQSVFVSRDPGLDLRVEHTHCFSHHGDGGHYHDDTTPETVQYLGYFHPAEILFRIDRPKNSN</sequence>